<sequence>MRRKPHKDTKELNQKKKREKSIPESDGVSCTGADFIHQPRSPTLARKDASNDHDLQGTTSKSRQTTRRKRQKRGRGWRFQEEGQGMVVSRGWG</sequence>
<dbReference type="EMBL" id="CM046390">
    <property type="protein sequence ID" value="KAI8563615.1"/>
    <property type="molecule type" value="Genomic_DNA"/>
</dbReference>
<accession>A0ACC0PD85</accession>
<proteinExistence type="predicted"/>
<dbReference type="Proteomes" id="UP001062846">
    <property type="component" value="Chromosome 3"/>
</dbReference>
<reference evidence="1" key="1">
    <citation type="submission" date="2022-02" db="EMBL/GenBank/DDBJ databases">
        <title>Plant Genome Project.</title>
        <authorList>
            <person name="Zhang R.-G."/>
        </authorList>
    </citation>
    <scope>NUCLEOTIDE SEQUENCE</scope>
    <source>
        <strain evidence="1">AT1</strain>
    </source>
</reference>
<evidence type="ECO:0000313" key="2">
    <source>
        <dbReference type="Proteomes" id="UP001062846"/>
    </source>
</evidence>
<keyword evidence="2" id="KW-1185">Reference proteome</keyword>
<comment type="caution">
    <text evidence="1">The sequence shown here is derived from an EMBL/GenBank/DDBJ whole genome shotgun (WGS) entry which is preliminary data.</text>
</comment>
<organism evidence="1 2">
    <name type="scientific">Rhododendron molle</name>
    <name type="common">Chinese azalea</name>
    <name type="synonym">Azalea mollis</name>
    <dbReference type="NCBI Taxonomy" id="49168"/>
    <lineage>
        <taxon>Eukaryota</taxon>
        <taxon>Viridiplantae</taxon>
        <taxon>Streptophyta</taxon>
        <taxon>Embryophyta</taxon>
        <taxon>Tracheophyta</taxon>
        <taxon>Spermatophyta</taxon>
        <taxon>Magnoliopsida</taxon>
        <taxon>eudicotyledons</taxon>
        <taxon>Gunneridae</taxon>
        <taxon>Pentapetalae</taxon>
        <taxon>asterids</taxon>
        <taxon>Ericales</taxon>
        <taxon>Ericaceae</taxon>
        <taxon>Ericoideae</taxon>
        <taxon>Rhodoreae</taxon>
        <taxon>Rhododendron</taxon>
    </lineage>
</organism>
<evidence type="ECO:0000313" key="1">
    <source>
        <dbReference type="EMBL" id="KAI8563615.1"/>
    </source>
</evidence>
<protein>
    <submittedName>
        <fullName evidence="1">Uncharacterized protein</fullName>
    </submittedName>
</protein>
<name>A0ACC0PD85_RHOML</name>
<gene>
    <name evidence="1" type="ORF">RHMOL_Rhmol03G0123200</name>
</gene>